<keyword evidence="4" id="KW-1185">Reference proteome</keyword>
<dbReference type="Proteomes" id="UP001221413">
    <property type="component" value="Unassembled WGS sequence"/>
</dbReference>
<dbReference type="SUPFAM" id="SSF81383">
    <property type="entry name" value="F-box domain"/>
    <property type="match status" value="1"/>
</dbReference>
<organism evidence="3 4">
    <name type="scientific">Drechslerella dactyloides</name>
    <name type="common">Nematode-trapping fungus</name>
    <name type="synonym">Arthrobotrys dactyloides</name>
    <dbReference type="NCBI Taxonomy" id="74499"/>
    <lineage>
        <taxon>Eukaryota</taxon>
        <taxon>Fungi</taxon>
        <taxon>Dikarya</taxon>
        <taxon>Ascomycota</taxon>
        <taxon>Pezizomycotina</taxon>
        <taxon>Orbiliomycetes</taxon>
        <taxon>Orbiliales</taxon>
        <taxon>Orbiliaceae</taxon>
        <taxon>Drechslerella</taxon>
    </lineage>
</organism>
<dbReference type="InterPro" id="IPR001810">
    <property type="entry name" value="F-box_dom"/>
</dbReference>
<feature type="domain" description="F-box" evidence="2">
    <location>
        <begin position="16"/>
        <end position="52"/>
    </location>
</feature>
<name>A0AAD6IWM1_DREDA</name>
<dbReference type="Pfam" id="PF12937">
    <property type="entry name" value="F-box-like"/>
    <property type="match status" value="1"/>
</dbReference>
<evidence type="ECO:0000313" key="4">
    <source>
        <dbReference type="Proteomes" id="UP001221413"/>
    </source>
</evidence>
<dbReference type="AlphaFoldDB" id="A0AAD6IWM1"/>
<evidence type="ECO:0000259" key="2">
    <source>
        <dbReference type="Pfam" id="PF12937"/>
    </source>
</evidence>
<dbReference type="EMBL" id="JAQGDS010000006">
    <property type="protein sequence ID" value="KAJ6259727.1"/>
    <property type="molecule type" value="Genomic_DNA"/>
</dbReference>
<accession>A0AAD6IWM1</accession>
<comment type="caution">
    <text evidence="3">The sequence shown here is derived from an EMBL/GenBank/DDBJ whole genome shotgun (WGS) entry which is preliminary data.</text>
</comment>
<gene>
    <name evidence="3" type="ORF">Dda_5365</name>
</gene>
<proteinExistence type="predicted"/>
<evidence type="ECO:0000256" key="1">
    <source>
        <dbReference type="SAM" id="MobiDB-lite"/>
    </source>
</evidence>
<protein>
    <recommendedName>
        <fullName evidence="2">F-box domain-containing protein</fullName>
    </recommendedName>
</protein>
<feature type="compositionally biased region" description="Polar residues" evidence="1">
    <location>
        <begin position="330"/>
        <end position="341"/>
    </location>
</feature>
<feature type="region of interest" description="Disordered" evidence="1">
    <location>
        <begin position="324"/>
        <end position="351"/>
    </location>
</feature>
<evidence type="ECO:0000313" key="3">
    <source>
        <dbReference type="EMBL" id="KAJ6259727.1"/>
    </source>
</evidence>
<dbReference type="InterPro" id="IPR036047">
    <property type="entry name" value="F-box-like_dom_sf"/>
</dbReference>
<sequence length="382" mass="43106">MADNSQSRQRSSSCRILSLPTEVQLMIFSYVTKIEDQAAASVTCIFWNTLLTSISHQKDHYSTVTFCEHGEEKSLRFHSLLRPNGAWLACEALNGGIISISLKRFPTREPECTCVASSLKFRIFCPACGDHSGVWVLSADDRGYADLSKPSIATLDISHSSLLDEPFSLPHSDSNDRFQERTEQSCPSSKAASEHAWTEEMLRKPPKPSLTAMGSFKDTKPVSVRVYLHSRETYSSTKSPFHGARLTEYEHEICTLTLRELLSTIVAQLKETFIAEDIPIEQELLFDLSESEPVPSWEQADGRYCSWAIKVFFPREYMKDQLPVPPSMGRLSTPTQRTGNRATPDRSNGYPDISQIETVEPSMHIYLGFYSNWHRGTHRGIP</sequence>
<reference evidence="3" key="1">
    <citation type="submission" date="2023-01" db="EMBL/GenBank/DDBJ databases">
        <title>The chitinases involved in constricting ring structure development in the nematode-trapping fungus Drechslerella dactyloides.</title>
        <authorList>
            <person name="Wang R."/>
            <person name="Zhang L."/>
            <person name="Tang P."/>
            <person name="Li S."/>
            <person name="Liang L."/>
        </authorList>
    </citation>
    <scope>NUCLEOTIDE SEQUENCE</scope>
    <source>
        <strain evidence="3">YMF1.00031</strain>
    </source>
</reference>